<comment type="caution">
    <text evidence="2">The sequence shown here is derived from an EMBL/GenBank/DDBJ whole genome shotgun (WGS) entry which is preliminary data.</text>
</comment>
<keyword evidence="1" id="KW-0472">Membrane</keyword>
<evidence type="ECO:0000256" key="1">
    <source>
        <dbReference type="SAM" id="Phobius"/>
    </source>
</evidence>
<dbReference type="PANTHER" id="PTHR35337">
    <property type="entry name" value="SLR1478 PROTEIN"/>
    <property type="match status" value="1"/>
</dbReference>
<protein>
    <recommendedName>
        <fullName evidence="4">Stage II sporulation protein M</fullName>
    </recommendedName>
</protein>
<keyword evidence="3" id="KW-1185">Reference proteome</keyword>
<proteinExistence type="predicted"/>
<sequence>MKELIKRNKRILYIASSFYIVGLVLGVIFNNILPSLSQDNVQNITVLGYFTHNFAANLFLIFSMFTFGILTSILLILNGFLVGLSSLHSITDHGNDVLFILTALVPHGIFEIPAMILSGALGFKLLDYVYMKIRGIYFSKKQFLLDFLYFVIILFLLTLLAAVTEALITPYLLNKLTLGGSYVL</sequence>
<dbReference type="Proteomes" id="UP000187367">
    <property type="component" value="Unassembled WGS sequence"/>
</dbReference>
<organism evidence="2 3">
    <name type="scientific">Bacillus swezeyi</name>
    <dbReference type="NCBI Taxonomy" id="1925020"/>
    <lineage>
        <taxon>Bacteria</taxon>
        <taxon>Bacillati</taxon>
        <taxon>Bacillota</taxon>
        <taxon>Bacilli</taxon>
        <taxon>Bacillales</taxon>
        <taxon>Bacillaceae</taxon>
        <taxon>Bacillus</taxon>
    </lineage>
</organism>
<keyword evidence="1" id="KW-1133">Transmembrane helix</keyword>
<feature type="transmembrane region" description="Helical" evidence="1">
    <location>
        <begin position="12"/>
        <end position="33"/>
    </location>
</feature>
<dbReference type="Pfam" id="PF01944">
    <property type="entry name" value="SpoIIM"/>
    <property type="match status" value="1"/>
</dbReference>
<dbReference type="OrthoDB" id="2942182at2"/>
<feature type="transmembrane region" description="Helical" evidence="1">
    <location>
        <begin position="147"/>
        <end position="173"/>
    </location>
</feature>
<dbReference type="AlphaFoldDB" id="A0A1R1Q8V7"/>
<reference evidence="2 3" key="1">
    <citation type="submission" date="2017-01" db="EMBL/GenBank/DDBJ databases">
        <title>Bacillus phylogenomics.</title>
        <authorList>
            <person name="Dunlap C."/>
        </authorList>
    </citation>
    <scope>NUCLEOTIDE SEQUENCE [LARGE SCALE GENOMIC DNA]</scope>
    <source>
        <strain evidence="2 3">NRRL B-41282</strain>
    </source>
</reference>
<dbReference type="PANTHER" id="PTHR35337:SF1">
    <property type="entry name" value="SLR1478 PROTEIN"/>
    <property type="match status" value="1"/>
</dbReference>
<keyword evidence="1" id="KW-0812">Transmembrane</keyword>
<name>A0A1R1Q8V7_9BACI</name>
<evidence type="ECO:0008006" key="4">
    <source>
        <dbReference type="Google" id="ProtNLM"/>
    </source>
</evidence>
<dbReference type="RefSeq" id="WP_076761091.1">
    <property type="nucleotide sequence ID" value="NZ_JARMMH010000011.1"/>
</dbReference>
<gene>
    <name evidence="2" type="ORF">BW143_20455</name>
</gene>
<accession>A0A1R1Q8V7</accession>
<evidence type="ECO:0000313" key="3">
    <source>
        <dbReference type="Proteomes" id="UP000187367"/>
    </source>
</evidence>
<evidence type="ECO:0000313" key="2">
    <source>
        <dbReference type="EMBL" id="OMH99119.1"/>
    </source>
</evidence>
<dbReference type="InterPro" id="IPR002798">
    <property type="entry name" value="SpoIIM-like"/>
</dbReference>
<accession>A0A1R1RY94</accession>
<dbReference type="EMBL" id="MTJL01000048">
    <property type="protein sequence ID" value="OMH99119.1"/>
    <property type="molecule type" value="Genomic_DNA"/>
</dbReference>
<feature type="transmembrane region" description="Helical" evidence="1">
    <location>
        <begin position="97"/>
        <end position="126"/>
    </location>
</feature>